<feature type="compositionally biased region" description="Gly residues" evidence="2">
    <location>
        <begin position="177"/>
        <end position="194"/>
    </location>
</feature>
<evidence type="ECO:0000256" key="1">
    <source>
        <dbReference type="ARBA" id="ARBA00010652"/>
    </source>
</evidence>
<feature type="compositionally biased region" description="Pro residues" evidence="2">
    <location>
        <begin position="214"/>
        <end position="223"/>
    </location>
</feature>
<comment type="similarity">
    <text evidence="1">Belongs to the mycobacterial PPE family.</text>
</comment>
<feature type="region of interest" description="Disordered" evidence="2">
    <location>
        <begin position="357"/>
        <end position="413"/>
    </location>
</feature>
<evidence type="ECO:0000256" key="2">
    <source>
        <dbReference type="SAM" id="MobiDB-lite"/>
    </source>
</evidence>
<dbReference type="InterPro" id="IPR038332">
    <property type="entry name" value="PPE_sf"/>
</dbReference>
<dbReference type="PANTHER" id="PTHR46766">
    <property type="entry name" value="GLUTAMINE-RICH PROTEIN 2"/>
    <property type="match status" value="1"/>
</dbReference>
<dbReference type="Pfam" id="PF00823">
    <property type="entry name" value="PPE"/>
    <property type="match status" value="1"/>
</dbReference>
<proteinExistence type="inferred from homology"/>
<dbReference type="AlphaFoldDB" id="A0A6P1D513"/>
<dbReference type="PANTHER" id="PTHR46766:SF1">
    <property type="entry name" value="GLUTAMINE-RICH PROTEIN 2"/>
    <property type="match status" value="1"/>
</dbReference>
<sequence length="442" mass="44504">MPIFAADPLFWLSFNLHTGPGSIPMIGAATSYRALAETLRIAASSSDGHTAGLAYNWEGDTANKALAAYRRHTDWLRRTAQHADMISERCLNQARLYEAARAEMPHYAEIAANRTRAVALAASSGTAVGMAAMAINEAEYAAMAALAVHSMATYAAASEANVVLPPAEPAPHIVAPGAGGGGGPLNLLPGGGGSTSNDVGRGPGDTGGGQGPDGPGPSSPRPGDPGSGGPSDPGSTGPTDPGSGPPGTSDPAPPTGNGGPGESLPGEGQLPPSDSMAGPETLGDMPIDGPDGPIDPSSVDSSYFGTTPGSRTLDGLTGGVGSSVALNLARGGIGGMPGVATGFRMPANWTLRAPGATFGASLPPAGGAPPARKMPPRGAIAPNARRRRRDREELRKPAAVYTPGETQEVPELEKPPAIGVIEYHDEDTTSQHKEVLGEPVRG</sequence>
<organism evidence="4 6">
    <name type="scientific">Nocardia cyriacigeorgica</name>
    <dbReference type="NCBI Taxonomy" id="135487"/>
    <lineage>
        <taxon>Bacteria</taxon>
        <taxon>Bacillati</taxon>
        <taxon>Actinomycetota</taxon>
        <taxon>Actinomycetes</taxon>
        <taxon>Mycobacteriales</taxon>
        <taxon>Nocardiaceae</taxon>
        <taxon>Nocardia</taxon>
    </lineage>
</organism>
<feature type="region of interest" description="Disordered" evidence="2">
    <location>
        <begin position="174"/>
        <end position="322"/>
    </location>
</feature>
<reference evidence="6 7" key="1">
    <citation type="submission" date="2020-01" db="EMBL/GenBank/DDBJ databases">
        <title>Genetics and antimicrobial susceptibilities of Nocardia species isolated from the soil; a comparison with species isolated from humans.</title>
        <authorList>
            <person name="Carrasco G."/>
            <person name="Monzon S."/>
            <person name="Sansegundo M."/>
            <person name="Garcia E."/>
            <person name="Garrido N."/>
            <person name="Medina M.J."/>
            <person name="Villalon P."/>
            <person name="Ramirez-Arocha A.C."/>
            <person name="Jimenez P."/>
            <person name="Cuesta I."/>
            <person name="Valdezate S."/>
        </authorList>
    </citation>
    <scope>NUCLEOTIDE SEQUENCE [LARGE SCALE GENOMIC DNA]</scope>
    <source>
        <strain evidence="4 6">CNM20110639</strain>
        <strain evidence="5 7">CNM20110649</strain>
    </source>
</reference>
<feature type="compositionally biased region" description="Low complexity" evidence="2">
    <location>
        <begin position="359"/>
        <end position="383"/>
    </location>
</feature>
<dbReference type="Proteomes" id="UP000468928">
    <property type="component" value="Unassembled WGS sequence"/>
</dbReference>
<dbReference type="GO" id="GO:0052572">
    <property type="term" value="P:response to host immune response"/>
    <property type="evidence" value="ECO:0007669"/>
    <property type="project" value="TreeGrafter"/>
</dbReference>
<feature type="compositionally biased region" description="Low complexity" evidence="2">
    <location>
        <begin position="286"/>
        <end position="302"/>
    </location>
</feature>
<dbReference type="EMBL" id="JAAGUX010000002">
    <property type="protein sequence ID" value="NEW54310.1"/>
    <property type="molecule type" value="Genomic_DNA"/>
</dbReference>
<dbReference type="InterPro" id="IPR000030">
    <property type="entry name" value="PPE_dom"/>
</dbReference>
<feature type="compositionally biased region" description="Low complexity" evidence="2">
    <location>
        <begin position="232"/>
        <end position="250"/>
    </location>
</feature>
<accession>A0A6P1D513</accession>
<protein>
    <submittedName>
        <fullName evidence="4">PPE family protein</fullName>
    </submittedName>
</protein>
<evidence type="ECO:0000313" key="6">
    <source>
        <dbReference type="Proteomes" id="UP000468928"/>
    </source>
</evidence>
<dbReference type="EMBL" id="JAAGUZ010000026">
    <property type="protein sequence ID" value="NEW45138.1"/>
    <property type="molecule type" value="Genomic_DNA"/>
</dbReference>
<comment type="caution">
    <text evidence="4">The sequence shown here is derived from an EMBL/GenBank/DDBJ whole genome shotgun (WGS) entry which is preliminary data.</text>
</comment>
<evidence type="ECO:0000313" key="5">
    <source>
        <dbReference type="EMBL" id="NEW54310.1"/>
    </source>
</evidence>
<dbReference type="RefSeq" id="WP_163824471.1">
    <property type="nucleotide sequence ID" value="NZ_JAAGUX010000002.1"/>
</dbReference>
<feature type="domain" description="PPE" evidence="3">
    <location>
        <begin position="13"/>
        <end position="160"/>
    </location>
</feature>
<evidence type="ECO:0000313" key="7">
    <source>
        <dbReference type="Proteomes" id="UP000470876"/>
    </source>
</evidence>
<dbReference type="Proteomes" id="UP000470876">
    <property type="component" value="Unassembled WGS sequence"/>
</dbReference>
<feature type="compositionally biased region" description="Gly residues" evidence="2">
    <location>
        <begin position="201"/>
        <end position="213"/>
    </location>
</feature>
<evidence type="ECO:0000313" key="4">
    <source>
        <dbReference type="EMBL" id="NEW45138.1"/>
    </source>
</evidence>
<evidence type="ECO:0000259" key="3">
    <source>
        <dbReference type="Pfam" id="PF00823"/>
    </source>
</evidence>
<name>A0A6P1D513_9NOCA</name>
<dbReference type="SUPFAM" id="SSF140459">
    <property type="entry name" value="PE/PPE dimer-like"/>
    <property type="match status" value="1"/>
</dbReference>
<gene>
    <name evidence="4" type="ORF">GV789_11815</name>
    <name evidence="5" type="ORF">GV794_01310</name>
</gene>
<keyword evidence="7" id="KW-1185">Reference proteome</keyword>
<dbReference type="Gene3D" id="1.20.1260.20">
    <property type="entry name" value="PPE superfamily"/>
    <property type="match status" value="1"/>
</dbReference>